<evidence type="ECO:0000313" key="2">
    <source>
        <dbReference type="Proteomes" id="UP000018420"/>
    </source>
</evidence>
<gene>
    <name evidence="1" type="ORF">L292_2074</name>
</gene>
<reference evidence="1 2" key="1">
    <citation type="submission" date="2013-05" db="EMBL/GenBank/DDBJ databases">
        <title>Genome assembly of Acinetobacter junii MTCC 11364.</title>
        <authorList>
            <person name="Khatri I."/>
            <person name="Singh N.K."/>
            <person name="Subramanian S."/>
            <person name="Mayilraj S."/>
        </authorList>
    </citation>
    <scope>NUCLEOTIDE SEQUENCE [LARGE SCALE GENOMIC DNA]</scope>
    <source>
        <strain evidence="1 2">MTCC 11364</strain>
    </source>
</reference>
<dbReference type="RefSeq" id="WP_004913076.1">
    <property type="nucleotide sequence ID" value="NZ_ASYZ01000032.1"/>
</dbReference>
<comment type="caution">
    <text evidence="1">The sequence shown here is derived from an EMBL/GenBank/DDBJ whole genome shotgun (WGS) entry which is preliminary data.</text>
</comment>
<sequence>MARTRLTVDEIILSVETYLRQIAKRTHSDELILQLIQSKTENQFTEEDIKKLRNKHHKVLESNRLEEVMDAICSIKKSDRSDIENDIVEYSGYEYPFFQTDERRKIALKMLRNYNRRVPDLIKQKAHNEIKNSFQSPYRQEKKKIKDRKQENHEKFFLGSVLISFFKSQNNEMNYLENTLKMIELYQTKDYFRKELFSKSEIEQFKFSEAGRNFNDKKNIILSDPKNPFYNKSID</sequence>
<organism evidence="1 2">
    <name type="scientific">Acinetobacter junii CIP 107470 = MTCC 11364</name>
    <dbReference type="NCBI Taxonomy" id="1217666"/>
    <lineage>
        <taxon>Bacteria</taxon>
        <taxon>Pseudomonadati</taxon>
        <taxon>Pseudomonadota</taxon>
        <taxon>Gammaproteobacteria</taxon>
        <taxon>Moraxellales</taxon>
        <taxon>Moraxellaceae</taxon>
        <taxon>Acinetobacter</taxon>
    </lineage>
</organism>
<accession>S7WUT6</accession>
<dbReference type="Proteomes" id="UP000018420">
    <property type="component" value="Unassembled WGS sequence"/>
</dbReference>
<evidence type="ECO:0000313" key="1">
    <source>
        <dbReference type="EMBL" id="EPR86905.1"/>
    </source>
</evidence>
<name>S7WUT6_ACIJU</name>
<proteinExistence type="predicted"/>
<dbReference type="AlphaFoldDB" id="S7WUT6"/>
<protein>
    <submittedName>
        <fullName evidence="1">Uncharacterized protein</fullName>
    </submittedName>
</protein>
<dbReference type="EMBL" id="ASYZ01000032">
    <property type="protein sequence ID" value="EPR86905.1"/>
    <property type="molecule type" value="Genomic_DNA"/>
</dbReference>
<dbReference type="PATRIC" id="fig|1330047.3.peg.696"/>